<gene>
    <name evidence="3" type="ORF">RMSM_04888</name>
</gene>
<dbReference type="PATRIC" id="fig|1265738.3.peg.4909"/>
<feature type="transmembrane region" description="Helical" evidence="2">
    <location>
        <begin position="36"/>
        <end position="56"/>
    </location>
</feature>
<keyword evidence="2" id="KW-1133">Transmembrane helix</keyword>
<dbReference type="EMBL" id="ANOG01000697">
    <property type="protein sequence ID" value="EMI18197.1"/>
    <property type="molecule type" value="Genomic_DNA"/>
</dbReference>
<keyword evidence="2" id="KW-0472">Membrane</keyword>
<evidence type="ECO:0000256" key="1">
    <source>
        <dbReference type="SAM" id="MobiDB-lite"/>
    </source>
</evidence>
<feature type="region of interest" description="Disordered" evidence="1">
    <location>
        <begin position="1"/>
        <end position="24"/>
    </location>
</feature>
<proteinExistence type="predicted"/>
<keyword evidence="4" id="KW-1185">Reference proteome</keyword>
<evidence type="ECO:0000256" key="2">
    <source>
        <dbReference type="SAM" id="Phobius"/>
    </source>
</evidence>
<keyword evidence="2" id="KW-0812">Transmembrane</keyword>
<dbReference type="RefSeq" id="WP_008701757.1">
    <property type="nucleotide sequence ID" value="NZ_ANOG01000697.1"/>
</dbReference>
<name>M5RS41_9BACT</name>
<reference evidence="3 4" key="1">
    <citation type="journal article" date="2013" name="Mar. Genomics">
        <title>Expression of sulfatases in Rhodopirellula baltica and the diversity of sulfatases in the genus Rhodopirellula.</title>
        <authorList>
            <person name="Wegner C.E."/>
            <person name="Richter-Heitmann T."/>
            <person name="Klindworth A."/>
            <person name="Klockow C."/>
            <person name="Richter M."/>
            <person name="Achstetter T."/>
            <person name="Glockner F.O."/>
            <person name="Harder J."/>
        </authorList>
    </citation>
    <scope>NUCLEOTIDE SEQUENCE [LARGE SCALE GENOMIC DNA]</scope>
    <source>
        <strain evidence="3 4">SM1</strain>
    </source>
</reference>
<protein>
    <submittedName>
        <fullName evidence="3">Uncharacterized protein</fullName>
    </submittedName>
</protein>
<organism evidence="3 4">
    <name type="scientific">Rhodopirellula maiorica SM1</name>
    <dbReference type="NCBI Taxonomy" id="1265738"/>
    <lineage>
        <taxon>Bacteria</taxon>
        <taxon>Pseudomonadati</taxon>
        <taxon>Planctomycetota</taxon>
        <taxon>Planctomycetia</taxon>
        <taxon>Pirellulales</taxon>
        <taxon>Pirellulaceae</taxon>
        <taxon>Novipirellula</taxon>
    </lineage>
</organism>
<sequence length="588" mass="65092">MNQFNRSASTPPPPASQNEAMPTAGNLPAKHRWTRFGLLELLLLTTVVAAWLPILFARRHIPLLESKITSLRAATTQLVILDDQQLNIRSLPGIWHDINSWRYNVPEDARLELRFATESIHKASFPAEYQAVALPTGQHVIHLKCIEDVSGHHSKVFIDDDLVLQQHHPKDWVKSYGSSSTGDVATESTAHPLDEPLKLKVQRYSLKHPLKKYGSVDIPDEYDSKGNCLWISPADQTPPPSPVFYTPQERHGYEGTGGRQGIKVLRAHRTNLVGLIGIVPSLSSTYGDERRGYPYCPLGISVRPILASEGAAAEIPEAQANLSDGIPVSLRESIVAPKQYDESFSHELITENAIQQDGKTMRIFAHFKAFPSGAKPIVEIIFDAAHPDRVGFLPHSAPDSPAMKACQLVTRFDAKFHWREIEMVPDPQSVTDTSSKPLRQPLSAFYPDIDFAKLAGGSGSVNEPFGWREISVTRLPQVAVPGSQRKMTRLNLTTDVADATKLNYPLGLSRNWQYEGIPNRQVWWLPTADESDESDENGITVEIQGGAEFPQTMLAIPGGPVIQNVRITVPMPAKEPVWLEIAAESEAN</sequence>
<dbReference type="AlphaFoldDB" id="M5RS41"/>
<comment type="caution">
    <text evidence="3">The sequence shown here is derived from an EMBL/GenBank/DDBJ whole genome shotgun (WGS) entry which is preliminary data.</text>
</comment>
<dbReference type="Proteomes" id="UP000011991">
    <property type="component" value="Unassembled WGS sequence"/>
</dbReference>
<evidence type="ECO:0000313" key="3">
    <source>
        <dbReference type="EMBL" id="EMI18197.1"/>
    </source>
</evidence>
<evidence type="ECO:0000313" key="4">
    <source>
        <dbReference type="Proteomes" id="UP000011991"/>
    </source>
</evidence>
<accession>M5RS41</accession>